<feature type="coiled-coil region" evidence="1">
    <location>
        <begin position="62"/>
        <end position="184"/>
    </location>
</feature>
<sequence>MTTTRYLFARVAQAFGIQLRQRRMAEAASESHLLREAEQILGERIWENVEGVEELGVEYWNLRRLSSERDRLLKKLKEFEEVLTEAHDQRASVLGEKTTAQTQLEEQRQKLVIELEGLARERDKIVNKARDIRRLYDGLKTKLEVLKEESREDADVLERTQLRMTDLRKQFEDLKEERDKIAEEIGRRDSGFAEIDKKLEVERNRHREEASVAFQQIGDANRAISEFKAELGLIDTRMKQLFGEIGRHISHHAAHNPQCRSASQNQRAMIEVMSQLRKSISLNHKLSGN</sequence>
<evidence type="ECO:0000313" key="2">
    <source>
        <dbReference type="EMBL" id="MFC7338490.1"/>
    </source>
</evidence>
<evidence type="ECO:0000313" key="3">
    <source>
        <dbReference type="Proteomes" id="UP001596472"/>
    </source>
</evidence>
<dbReference type="EMBL" id="JBHTBS010000008">
    <property type="protein sequence ID" value="MFC7338490.1"/>
    <property type="molecule type" value="Genomic_DNA"/>
</dbReference>
<comment type="caution">
    <text evidence="2">The sequence shown here is derived from an EMBL/GenBank/DDBJ whole genome shotgun (WGS) entry which is preliminary data.</text>
</comment>
<organism evidence="2 3">
    <name type="scientific">Haloferula chungangensis</name>
    <dbReference type="NCBI Taxonomy" id="1048331"/>
    <lineage>
        <taxon>Bacteria</taxon>
        <taxon>Pseudomonadati</taxon>
        <taxon>Verrucomicrobiota</taxon>
        <taxon>Verrucomicrobiia</taxon>
        <taxon>Verrucomicrobiales</taxon>
        <taxon>Verrucomicrobiaceae</taxon>
        <taxon>Haloferula</taxon>
    </lineage>
</organism>
<name>A0ABW2LBE3_9BACT</name>
<protein>
    <submittedName>
        <fullName evidence="2">Uncharacterized protein</fullName>
    </submittedName>
</protein>
<gene>
    <name evidence="2" type="ORF">ACFQY0_14945</name>
</gene>
<keyword evidence="1" id="KW-0175">Coiled coil</keyword>
<reference evidence="3" key="1">
    <citation type="journal article" date="2019" name="Int. J. Syst. Evol. Microbiol.">
        <title>The Global Catalogue of Microorganisms (GCM) 10K type strain sequencing project: providing services to taxonomists for standard genome sequencing and annotation.</title>
        <authorList>
            <consortium name="The Broad Institute Genomics Platform"/>
            <consortium name="The Broad Institute Genome Sequencing Center for Infectious Disease"/>
            <person name="Wu L."/>
            <person name="Ma J."/>
        </authorList>
    </citation>
    <scope>NUCLEOTIDE SEQUENCE [LARGE SCALE GENOMIC DNA]</scope>
    <source>
        <strain evidence="3">CGMCC 4.1467</strain>
    </source>
</reference>
<proteinExistence type="predicted"/>
<evidence type="ECO:0000256" key="1">
    <source>
        <dbReference type="SAM" id="Coils"/>
    </source>
</evidence>
<dbReference type="Proteomes" id="UP001596472">
    <property type="component" value="Unassembled WGS sequence"/>
</dbReference>
<keyword evidence="3" id="KW-1185">Reference proteome</keyword>
<dbReference type="RefSeq" id="WP_379713874.1">
    <property type="nucleotide sequence ID" value="NZ_JBHTBS010000008.1"/>
</dbReference>
<accession>A0ABW2LBE3</accession>